<dbReference type="AlphaFoldDB" id="A0A382Y116"/>
<reference evidence="1" key="1">
    <citation type="submission" date="2018-05" db="EMBL/GenBank/DDBJ databases">
        <authorList>
            <person name="Lanie J.A."/>
            <person name="Ng W.-L."/>
            <person name="Kazmierczak K.M."/>
            <person name="Andrzejewski T.M."/>
            <person name="Davidsen T.M."/>
            <person name="Wayne K.J."/>
            <person name="Tettelin H."/>
            <person name="Glass J.I."/>
            <person name="Rusch D."/>
            <person name="Podicherti R."/>
            <person name="Tsui H.-C.T."/>
            <person name="Winkler M.E."/>
        </authorList>
    </citation>
    <scope>NUCLEOTIDE SEQUENCE</scope>
</reference>
<proteinExistence type="predicted"/>
<gene>
    <name evidence="1" type="ORF">METZ01_LOCUS429901</name>
</gene>
<evidence type="ECO:0000313" key="1">
    <source>
        <dbReference type="EMBL" id="SVD77047.1"/>
    </source>
</evidence>
<accession>A0A382Y116</accession>
<dbReference type="EMBL" id="UINC01172134">
    <property type="protein sequence ID" value="SVD77047.1"/>
    <property type="molecule type" value="Genomic_DNA"/>
</dbReference>
<sequence>MSQTKDQELFLMNRVFAMLVSTGNAKVRSLTGTPVKKSLRIYVIDFAARMADTMLLFLQVEEKTVLLSHISLNTNIK</sequence>
<name>A0A382Y116_9ZZZZ</name>
<protein>
    <submittedName>
        <fullName evidence="1">Uncharacterized protein</fullName>
    </submittedName>
</protein>
<organism evidence="1">
    <name type="scientific">marine metagenome</name>
    <dbReference type="NCBI Taxonomy" id="408172"/>
    <lineage>
        <taxon>unclassified sequences</taxon>
        <taxon>metagenomes</taxon>
        <taxon>ecological metagenomes</taxon>
    </lineage>
</organism>